<feature type="region of interest" description="Disordered" evidence="5">
    <location>
        <begin position="767"/>
        <end position="860"/>
    </location>
</feature>
<dbReference type="EMBL" id="JBAWTH010000097">
    <property type="protein sequence ID" value="KAL2277555.1"/>
    <property type="molecule type" value="Genomic_DNA"/>
</dbReference>
<dbReference type="Gene3D" id="4.10.1000.10">
    <property type="entry name" value="Zinc finger, CCCH-type"/>
    <property type="match status" value="1"/>
</dbReference>
<feature type="region of interest" description="Disordered" evidence="5">
    <location>
        <begin position="94"/>
        <end position="115"/>
    </location>
</feature>
<feature type="compositionally biased region" description="Low complexity" evidence="5">
    <location>
        <begin position="1"/>
        <end position="11"/>
    </location>
</feature>
<feature type="region of interest" description="Disordered" evidence="5">
    <location>
        <begin position="558"/>
        <end position="585"/>
    </location>
</feature>
<evidence type="ECO:0000313" key="7">
    <source>
        <dbReference type="EMBL" id="KAL2277555.1"/>
    </source>
</evidence>
<feature type="compositionally biased region" description="Low complexity" evidence="5">
    <location>
        <begin position="46"/>
        <end position="62"/>
    </location>
</feature>
<evidence type="ECO:0000259" key="6">
    <source>
        <dbReference type="PROSITE" id="PS50103"/>
    </source>
</evidence>
<feature type="compositionally biased region" description="Polar residues" evidence="5">
    <location>
        <begin position="66"/>
        <end position="76"/>
    </location>
</feature>
<feature type="compositionally biased region" description="Polar residues" evidence="5">
    <location>
        <begin position="658"/>
        <end position="679"/>
    </location>
</feature>
<sequence>MLSSAGHSMSAAHHHQHQAHGHGHGYGGQSHANPLAHPLTLHHHNNTSPNTNTNSTTNSNHHGTQLRPSPLSSQDNLPRDLQHLNAVQAVNTHYSASASSPSHPHSRSNPNLHLGLTNNSSLSSLNLNLASPSVSTSALISTNSSSNNLALTPNHQNQSQSQIHNQTQNSSPTSSSSSRPNGLVLAHNQAQLHAHANHSYSLSHPPPTIGALPPPHSNSHQHKLRRMPNLPDHQHRRSGSLSITNSLPNNPTSGRSNTNNIHSHAHSGSHASTPTAMPSINAIAAGPGPSRGSAGGPGPGGGASGGAVAGGGSQAGFDGPRSPPNTSHVPCKFFRQGACQAGTACPFSHDLGASAENVCKYFAKGNCKFGPKCANIHVLPDGRRVNYGKNGVTVTPLNFGSRLNPLAYGHQASNSALTTSFMRAEAAPPYTTYTAVTSDDRYGHGLGRQASLDNGLPTIDTQYSGPASPYGSPHGGEDAIRTGFGLSPIAANKGLSVLDAPLPASFDSNGISHAARYGPWPASVPNKFGLESPTPSLSNAKDSRTSETLKMLHTSAFGSNEHLSPSHLGGDVDAMGSSPPMQPIGEEFYGRRAMHSSSGKYAKPRHLSASVPKVDRDWEDNFLFLEEDYVPGELANELLTSAEKARRGSVRVVEGGSEQHSGENSASKYGSPIGASSPSRWGPLFQRQKDEDGGQSALGRSLKTAGAFGHVGSPLRNSSLANGIDMIGGLNGNSSRPSLAGSRTASGGADSLSALTQQIQNTRINDERTTSLSSSPHLHPGSAANTRQPSGVGAHTGAGVIGSSNGRNERDQRALERHISSGSIGSSANGRFTTPIDEEDPSFVFSMEDDDDGQKARKRMSGGFGLGGGAGWSYAAAATGKTSAGNKTSAVETR</sequence>
<evidence type="ECO:0000256" key="1">
    <source>
        <dbReference type="ARBA" id="ARBA00022723"/>
    </source>
</evidence>
<feature type="zinc finger region" description="C3H1-type" evidence="4">
    <location>
        <begin position="325"/>
        <end position="352"/>
    </location>
</feature>
<reference evidence="7 8" key="1">
    <citation type="submission" date="2024-03" db="EMBL/GenBank/DDBJ databases">
        <title>A high-quality draft genome sequence of Diaporthe vaccinii, a causative agent of upright dieback and viscid rot disease in cranberry plants.</title>
        <authorList>
            <person name="Sarrasin M."/>
            <person name="Lang B.F."/>
            <person name="Burger G."/>
        </authorList>
    </citation>
    <scope>NUCLEOTIDE SEQUENCE [LARGE SCALE GENOMIC DNA]</scope>
    <source>
        <strain evidence="7 8">IS7</strain>
    </source>
</reference>
<feature type="compositionally biased region" description="Basic residues" evidence="5">
    <location>
        <begin position="12"/>
        <end position="23"/>
    </location>
</feature>
<feature type="compositionally biased region" description="Pro residues" evidence="5">
    <location>
        <begin position="204"/>
        <end position="216"/>
    </location>
</feature>
<feature type="compositionally biased region" description="Basic and acidic residues" evidence="5">
    <location>
        <begin position="807"/>
        <end position="819"/>
    </location>
</feature>
<protein>
    <recommendedName>
        <fullName evidence="6">C3H1-type domain-containing protein</fullName>
    </recommendedName>
</protein>
<feature type="compositionally biased region" description="Low complexity" evidence="5">
    <location>
        <begin position="138"/>
        <end position="178"/>
    </location>
</feature>
<keyword evidence="2 4" id="KW-0863">Zinc-finger</keyword>
<dbReference type="PANTHER" id="PTHR11224:SF10">
    <property type="entry name" value="IP09428P-RELATED"/>
    <property type="match status" value="1"/>
</dbReference>
<feature type="domain" description="C3H1-type" evidence="6">
    <location>
        <begin position="325"/>
        <end position="352"/>
    </location>
</feature>
<dbReference type="InterPro" id="IPR036855">
    <property type="entry name" value="Znf_CCCH_sf"/>
</dbReference>
<dbReference type="PANTHER" id="PTHR11224">
    <property type="entry name" value="MAKORIN-RELATED"/>
    <property type="match status" value="1"/>
</dbReference>
<feature type="compositionally biased region" description="Acidic residues" evidence="5">
    <location>
        <begin position="836"/>
        <end position="852"/>
    </location>
</feature>
<name>A0ABR4E585_9PEZI</name>
<dbReference type="EMBL" id="JBAWTH010000097">
    <property type="protein sequence ID" value="KAL2277559.1"/>
    <property type="molecule type" value="Genomic_DNA"/>
</dbReference>
<keyword evidence="3 4" id="KW-0862">Zinc</keyword>
<comment type="caution">
    <text evidence="7">The sequence shown here is derived from an EMBL/GenBank/DDBJ whole genome shotgun (WGS) entry which is preliminary data.</text>
</comment>
<dbReference type="EMBL" id="JBAWTH010000097">
    <property type="protein sequence ID" value="KAL2277556.1"/>
    <property type="molecule type" value="Genomic_DNA"/>
</dbReference>
<keyword evidence="8" id="KW-1185">Reference proteome</keyword>
<evidence type="ECO:0000256" key="4">
    <source>
        <dbReference type="PROSITE-ProRule" id="PRU00723"/>
    </source>
</evidence>
<feature type="region of interest" description="Disordered" evidence="5">
    <location>
        <begin position="138"/>
        <end position="181"/>
    </location>
</feature>
<evidence type="ECO:0000256" key="3">
    <source>
        <dbReference type="ARBA" id="ARBA00022833"/>
    </source>
</evidence>
<organism evidence="7 8">
    <name type="scientific">Diaporthe vaccinii</name>
    <dbReference type="NCBI Taxonomy" id="105482"/>
    <lineage>
        <taxon>Eukaryota</taxon>
        <taxon>Fungi</taxon>
        <taxon>Dikarya</taxon>
        <taxon>Ascomycota</taxon>
        <taxon>Pezizomycotina</taxon>
        <taxon>Sordariomycetes</taxon>
        <taxon>Sordariomycetidae</taxon>
        <taxon>Diaporthales</taxon>
        <taxon>Diaporthaceae</taxon>
        <taxon>Diaporthe</taxon>
        <taxon>Diaporthe eres species complex</taxon>
    </lineage>
</organism>
<dbReference type="Pfam" id="PF00642">
    <property type="entry name" value="zf-CCCH"/>
    <property type="match status" value="1"/>
</dbReference>
<dbReference type="SUPFAM" id="SSF90229">
    <property type="entry name" value="CCCH zinc finger"/>
    <property type="match status" value="1"/>
</dbReference>
<dbReference type="EMBL" id="JBAWTH010000097">
    <property type="protein sequence ID" value="KAL2277558.1"/>
    <property type="molecule type" value="Genomic_DNA"/>
</dbReference>
<dbReference type="InterPro" id="IPR000571">
    <property type="entry name" value="Znf_CCCH"/>
</dbReference>
<accession>A0ABR4E585</accession>
<feature type="compositionally biased region" description="Gly residues" evidence="5">
    <location>
        <begin position="293"/>
        <end position="314"/>
    </location>
</feature>
<evidence type="ECO:0000256" key="5">
    <source>
        <dbReference type="SAM" id="MobiDB-lite"/>
    </source>
</evidence>
<feature type="domain" description="C3H1-type" evidence="6">
    <location>
        <begin position="353"/>
        <end position="380"/>
    </location>
</feature>
<proteinExistence type="predicted"/>
<feature type="region of interest" description="Disordered" evidence="5">
    <location>
        <begin position="649"/>
        <end position="699"/>
    </location>
</feature>
<feature type="compositionally biased region" description="Low complexity" evidence="5">
    <location>
        <begin position="770"/>
        <end position="780"/>
    </location>
</feature>
<feature type="zinc finger region" description="C3H1-type" evidence="4">
    <location>
        <begin position="353"/>
        <end position="380"/>
    </location>
</feature>
<dbReference type="Pfam" id="PF14608">
    <property type="entry name" value="zf-CCCH_2"/>
    <property type="match status" value="1"/>
</dbReference>
<feature type="compositionally biased region" description="Polar residues" evidence="5">
    <location>
        <begin position="239"/>
        <end position="261"/>
    </location>
</feature>
<keyword evidence="1 4" id="KW-0479">Metal-binding</keyword>
<dbReference type="SMART" id="SM00356">
    <property type="entry name" value="ZnF_C3H1"/>
    <property type="match status" value="2"/>
</dbReference>
<feature type="region of interest" description="Disordered" evidence="5">
    <location>
        <begin position="1"/>
        <end position="77"/>
    </location>
</feature>
<gene>
    <name evidence="7" type="ORF">FJTKL_15313</name>
</gene>
<dbReference type="PROSITE" id="PS50103">
    <property type="entry name" value="ZF_C3H1"/>
    <property type="match status" value="2"/>
</dbReference>
<dbReference type="InterPro" id="IPR045072">
    <property type="entry name" value="MKRN-like"/>
</dbReference>
<evidence type="ECO:0000256" key="2">
    <source>
        <dbReference type="ARBA" id="ARBA00022771"/>
    </source>
</evidence>
<evidence type="ECO:0000313" key="8">
    <source>
        <dbReference type="Proteomes" id="UP001600888"/>
    </source>
</evidence>
<dbReference type="Proteomes" id="UP001600888">
    <property type="component" value="Unassembled WGS sequence"/>
</dbReference>
<feature type="region of interest" description="Disordered" evidence="5">
    <location>
        <begin position="198"/>
        <end position="328"/>
    </location>
</feature>